<dbReference type="GO" id="GO:0004497">
    <property type="term" value="F:monooxygenase activity"/>
    <property type="evidence" value="ECO:0007669"/>
    <property type="project" value="UniProtKB-KW"/>
</dbReference>
<evidence type="ECO:0000313" key="9">
    <source>
        <dbReference type="Proteomes" id="UP000027195"/>
    </source>
</evidence>
<proteinExistence type="inferred from homology"/>
<dbReference type="PRINTS" id="PR00385">
    <property type="entry name" value="P450"/>
</dbReference>
<dbReference type="PRINTS" id="PR00463">
    <property type="entry name" value="EP450I"/>
</dbReference>
<dbReference type="HOGENOM" id="CLU_001570_27_2_1"/>
<keyword evidence="4 5" id="KW-0408">Iron</keyword>
<accession>A0A067MW57</accession>
<keyword evidence="5 6" id="KW-0349">Heme</keyword>
<dbReference type="GO" id="GO:0005506">
    <property type="term" value="F:iron ion binding"/>
    <property type="evidence" value="ECO:0007669"/>
    <property type="project" value="InterPro"/>
</dbReference>
<evidence type="ECO:0008006" key="10">
    <source>
        <dbReference type="Google" id="ProtNLM"/>
    </source>
</evidence>
<evidence type="ECO:0000256" key="3">
    <source>
        <dbReference type="ARBA" id="ARBA00023002"/>
    </source>
</evidence>
<organism evidence="8 9">
    <name type="scientific">Botryobasidium botryosum (strain FD-172 SS1)</name>
    <dbReference type="NCBI Taxonomy" id="930990"/>
    <lineage>
        <taxon>Eukaryota</taxon>
        <taxon>Fungi</taxon>
        <taxon>Dikarya</taxon>
        <taxon>Basidiomycota</taxon>
        <taxon>Agaricomycotina</taxon>
        <taxon>Agaricomycetes</taxon>
        <taxon>Cantharellales</taxon>
        <taxon>Botryobasidiaceae</taxon>
        <taxon>Botryobasidium</taxon>
    </lineage>
</organism>
<evidence type="ECO:0000313" key="8">
    <source>
        <dbReference type="EMBL" id="KDQ19983.1"/>
    </source>
</evidence>
<feature type="binding site" description="axial binding residue" evidence="5">
    <location>
        <position position="469"/>
    </location>
    <ligand>
        <name>heme</name>
        <dbReference type="ChEBI" id="CHEBI:30413"/>
    </ligand>
    <ligandPart>
        <name>Fe</name>
        <dbReference type="ChEBI" id="CHEBI:18248"/>
    </ligandPart>
</feature>
<comment type="cofactor">
    <cofactor evidence="5">
        <name>heme</name>
        <dbReference type="ChEBI" id="CHEBI:30413"/>
    </cofactor>
</comment>
<dbReference type="InterPro" id="IPR017972">
    <property type="entry name" value="Cyt_P450_CS"/>
</dbReference>
<keyword evidence="2 5" id="KW-0479">Metal-binding</keyword>
<dbReference type="InParanoid" id="A0A067MW57"/>
<dbReference type="Gene3D" id="1.10.630.10">
    <property type="entry name" value="Cytochrome P450"/>
    <property type="match status" value="1"/>
</dbReference>
<keyword evidence="7" id="KW-0812">Transmembrane</keyword>
<gene>
    <name evidence="8" type="ORF">BOTBODRAFT_101698</name>
</gene>
<evidence type="ECO:0000256" key="7">
    <source>
        <dbReference type="SAM" id="Phobius"/>
    </source>
</evidence>
<keyword evidence="6" id="KW-0503">Monooxygenase</keyword>
<keyword evidence="3 6" id="KW-0560">Oxidoreductase</keyword>
<evidence type="ECO:0000256" key="6">
    <source>
        <dbReference type="RuleBase" id="RU000461"/>
    </source>
</evidence>
<protein>
    <recommendedName>
        <fullName evidence="10">Cytochrome P450</fullName>
    </recommendedName>
</protein>
<evidence type="ECO:0000256" key="4">
    <source>
        <dbReference type="ARBA" id="ARBA00023004"/>
    </source>
</evidence>
<dbReference type="GO" id="GO:0006629">
    <property type="term" value="P:lipid metabolic process"/>
    <property type="evidence" value="ECO:0007669"/>
    <property type="project" value="UniProtKB-ARBA"/>
</dbReference>
<dbReference type="InterPro" id="IPR036396">
    <property type="entry name" value="Cyt_P450_sf"/>
</dbReference>
<dbReference type="EMBL" id="KL198018">
    <property type="protein sequence ID" value="KDQ19983.1"/>
    <property type="molecule type" value="Genomic_DNA"/>
</dbReference>
<keyword evidence="9" id="KW-1185">Reference proteome</keyword>
<dbReference type="Proteomes" id="UP000027195">
    <property type="component" value="Unassembled WGS sequence"/>
</dbReference>
<dbReference type="AlphaFoldDB" id="A0A067MW57"/>
<dbReference type="Pfam" id="PF00067">
    <property type="entry name" value="p450"/>
    <property type="match status" value="1"/>
</dbReference>
<dbReference type="InterPro" id="IPR002401">
    <property type="entry name" value="Cyt_P450_E_grp-I"/>
</dbReference>
<dbReference type="GO" id="GO:0016705">
    <property type="term" value="F:oxidoreductase activity, acting on paired donors, with incorporation or reduction of molecular oxygen"/>
    <property type="evidence" value="ECO:0007669"/>
    <property type="project" value="InterPro"/>
</dbReference>
<evidence type="ECO:0000256" key="2">
    <source>
        <dbReference type="ARBA" id="ARBA00022723"/>
    </source>
</evidence>
<name>A0A067MW57_BOTB1</name>
<dbReference type="OrthoDB" id="1470350at2759"/>
<sequence length="533" mass="59745">MAFSPLQLVPNASTALAVVGVGVLVYVYLVTTYPDRAIGTRPRPDIPGRKGLPIFGNTFHILKKSGETLDRLLEIHQAFGEPNTTTMLGVGRIITINRPDWIEHVQKRNFENYVKGSYSYGVLKDLLGDGIFNVDGEHWKYQRKVASRNFTISNMRDIIAPILRHELQVLEDILDKHAAAGTSVDLQDLYFRFTLSAFVRMAFGTDIGSLSSPEKPHAFAEAFDYAQEIASRRFVKPGWKFSEIFSQEGRKMRKAIGIINQTIDDIVTERQSGKGTNANKGGPKDLLQLFLDYRHDAEDAQGNRTALTKTELREVLLNLLLAGRDTTAESLSWASFRLIQYPEAQERFVKEVAKHDLVDEVDFDATKVSPAPVYQETLRLHPSVPRMSKIAVGDDVIPNGGPRVEAGDIVSWSDWVMGRSRAIWGPDAPTWQPERWIVRSDEKEGGGEEQVRTETQWKFHAFNGGPRLCLGATMAQFQGLSVLARVFGKFTFEPLVDIPADGSARPYNLTLTLPMKEPLTVRVHRRVGKARTL</sequence>
<dbReference type="InterPro" id="IPR001128">
    <property type="entry name" value="Cyt_P450"/>
</dbReference>
<evidence type="ECO:0000256" key="5">
    <source>
        <dbReference type="PIRSR" id="PIRSR602401-1"/>
    </source>
</evidence>
<keyword evidence="7" id="KW-0472">Membrane</keyword>
<reference evidence="9" key="1">
    <citation type="journal article" date="2014" name="Proc. Natl. Acad. Sci. U.S.A.">
        <title>Extensive sampling of basidiomycete genomes demonstrates inadequacy of the white-rot/brown-rot paradigm for wood decay fungi.</title>
        <authorList>
            <person name="Riley R."/>
            <person name="Salamov A.A."/>
            <person name="Brown D.W."/>
            <person name="Nagy L.G."/>
            <person name="Floudas D."/>
            <person name="Held B.W."/>
            <person name="Levasseur A."/>
            <person name="Lombard V."/>
            <person name="Morin E."/>
            <person name="Otillar R."/>
            <person name="Lindquist E.A."/>
            <person name="Sun H."/>
            <person name="LaButti K.M."/>
            <person name="Schmutz J."/>
            <person name="Jabbour D."/>
            <person name="Luo H."/>
            <person name="Baker S.E."/>
            <person name="Pisabarro A.G."/>
            <person name="Walton J.D."/>
            <person name="Blanchette R.A."/>
            <person name="Henrissat B."/>
            <person name="Martin F."/>
            <person name="Cullen D."/>
            <person name="Hibbett D.S."/>
            <person name="Grigoriev I.V."/>
        </authorList>
    </citation>
    <scope>NUCLEOTIDE SEQUENCE [LARGE SCALE GENOMIC DNA]</scope>
    <source>
        <strain evidence="9">FD-172 SS1</strain>
    </source>
</reference>
<evidence type="ECO:0000256" key="1">
    <source>
        <dbReference type="ARBA" id="ARBA00010617"/>
    </source>
</evidence>
<dbReference type="SUPFAM" id="SSF48264">
    <property type="entry name" value="Cytochrome P450"/>
    <property type="match status" value="1"/>
</dbReference>
<keyword evidence="7" id="KW-1133">Transmembrane helix</keyword>
<dbReference type="PROSITE" id="PS00086">
    <property type="entry name" value="CYTOCHROME_P450"/>
    <property type="match status" value="1"/>
</dbReference>
<dbReference type="GO" id="GO:0020037">
    <property type="term" value="F:heme binding"/>
    <property type="evidence" value="ECO:0007669"/>
    <property type="project" value="InterPro"/>
</dbReference>
<comment type="similarity">
    <text evidence="1 6">Belongs to the cytochrome P450 family.</text>
</comment>
<dbReference type="PANTHER" id="PTHR24296">
    <property type="entry name" value="CYTOCHROME P450"/>
    <property type="match status" value="1"/>
</dbReference>
<feature type="transmembrane region" description="Helical" evidence="7">
    <location>
        <begin position="12"/>
        <end position="33"/>
    </location>
</feature>
<dbReference type="STRING" id="930990.A0A067MW57"/>